<dbReference type="InterPro" id="IPR019545">
    <property type="entry name" value="DM13_domain"/>
</dbReference>
<dbReference type="AlphaFoldDB" id="A0A238Z0P3"/>
<proteinExistence type="predicted"/>
<evidence type="ECO:0000313" key="2">
    <source>
        <dbReference type="EMBL" id="SNR76937.1"/>
    </source>
</evidence>
<feature type="domain" description="DM13" evidence="1">
    <location>
        <begin position="6"/>
        <end position="118"/>
    </location>
</feature>
<reference evidence="2 3" key="1">
    <citation type="submission" date="2017-06" db="EMBL/GenBank/DDBJ databases">
        <authorList>
            <person name="Kim H.J."/>
            <person name="Triplett B.A."/>
        </authorList>
    </citation>
    <scope>NUCLEOTIDE SEQUENCE [LARGE SCALE GENOMIC DNA]</scope>
    <source>
        <strain evidence="2 3">DSM 29052</strain>
    </source>
</reference>
<dbReference type="RefSeq" id="WP_089273158.1">
    <property type="nucleotide sequence ID" value="NZ_FZNN01000022.1"/>
</dbReference>
<protein>
    <recommendedName>
        <fullName evidence="1">DM13 domain-containing protein</fullName>
    </recommendedName>
</protein>
<evidence type="ECO:0000259" key="1">
    <source>
        <dbReference type="PROSITE" id="PS51549"/>
    </source>
</evidence>
<keyword evidence="3" id="KW-1185">Reference proteome</keyword>
<gene>
    <name evidence="2" type="ORF">SAMN06265370_12216</name>
</gene>
<dbReference type="PROSITE" id="PS51549">
    <property type="entry name" value="DM13"/>
    <property type="match status" value="1"/>
</dbReference>
<dbReference type="Proteomes" id="UP000198417">
    <property type="component" value="Unassembled WGS sequence"/>
</dbReference>
<evidence type="ECO:0000313" key="3">
    <source>
        <dbReference type="Proteomes" id="UP000198417"/>
    </source>
</evidence>
<accession>A0A238Z0P3</accession>
<dbReference type="EMBL" id="FZNN01000022">
    <property type="protein sequence ID" value="SNR76937.1"/>
    <property type="molecule type" value="Genomic_DNA"/>
</dbReference>
<sequence>MLIATGSFTPGMPHVLRGTYTLTRQDGDVVMQTSDDFFFDGSPEPAFGLNVGTPTDRHDLVLRSNMQRTRFLNLPGNLVPVSGRHSGTINPGTDLDSFDTLVLWCFATPFILGFAPITRV</sequence>
<organism evidence="2 3">
    <name type="scientific">Puniceibacterium sediminis</name>
    <dbReference type="NCBI Taxonomy" id="1608407"/>
    <lineage>
        <taxon>Bacteria</taxon>
        <taxon>Pseudomonadati</taxon>
        <taxon>Pseudomonadota</taxon>
        <taxon>Alphaproteobacteria</taxon>
        <taxon>Rhodobacterales</taxon>
        <taxon>Paracoccaceae</taxon>
        <taxon>Puniceibacterium</taxon>
    </lineage>
</organism>
<dbReference type="OrthoDB" id="6106486at2"/>
<name>A0A238Z0P3_9RHOB</name>